<sequence length="1170" mass="129392">MRYTLLSAAMLLLLSGCGGSDSGTDAGSETDSGSTGNDTNTNTNSSPEILSGRFSTLEDTPLSIKLTDYVSDPEQDALTIEVSQQCSDYLTCSIKDDVLLVTPTLNYFGPDNSIAITAKDGKGNQKQGQFTVSVEAVNDAPSLELSDIVLNEDDRVTIELLPFVQDVDSHTFSFTVESCAENMQCAIDAQRLTVTPKENYFGSINSVSIGVSDDDGASSNVTFNVDINSIYDMPSFNAQEISINEDTSKSIDLADWYHSVEDIPVEFYLNECASNLTCQLEGSVLSLTPSENYNGADNSILVATKDTFGFSQSEEVNVVVLPKNDLPSLMIPDQSTEEDSIFSLNLWSFSYDIDGDEMLYNVESCPSNVECLLIWEMLYLIPNREYSSPENAVTVSVTDSNSAKVMHTFNLEVTEVNDSPTWTSIPTQTMQLNSTLEVDLSPYVSDKEGNAISLSVSSCNEGITCKLENEKLILEKPQIADDVYRIDVLADDGNSSSPAAILVFSERESVDLIDGITFFPPVDAISENADMPYSMNAEVDVQSLVINGQEFEVSDPRSWQDNLSLTEENNRFEITVETETQTSTFIRTFKYQGPLHHGSKDLTYLSDGQILVNDYRRDALLSFNLTSGQTEQFTPQSVQGLPATPESYVVSGQTVVGHVVNPDSGDNELYLLDMENNEAQLLYNLTNDNIRLSRMTMSQDGASVFIVFVGAKQVGPNSWQNYEEFYDFDIASKQMVFIADTILASDDGILRSVDSVKYSDAEHKLYLLDRGLGFNDDTSLYSLALSGDQQGKIRKVPMTAGEQCVQLDSLELSEGNARADSEWYLVSKQDHGVVYEMDIEAGCLKEYFRMPSDLHAKRESLQGFDINPNTGEMYLGFYSGPISYDQATDSFDSLEIKGFSGQPWEIDEITSLIVDRQRERVLFIDGYKLNAYDLKTGQLSLLYTLGGEGLSLAWDESLEKLYIGDDSGTLSVFDSATEQLQVLVDPKIGLEFEFIALSGSEAIYFIDGDEIKQYDLQDGGVEVVSANDPNAEFYSVTGLLVDDLNNRLVVDSQKRRDFGRTYFISVDIETGVRTFLNESEAIALNIEGSISWDQDATGIIYQNYTNDSLYRYDLVSKSTAVIADSEASPSLFGSISVARWYSESVLLVGSYELNGFWLIDLNTNRRVLLR</sequence>
<dbReference type="EMBL" id="JAVHXJ020000234">
    <property type="protein sequence ID" value="MGI1900771.1"/>
    <property type="molecule type" value="Genomic_DNA"/>
</dbReference>
<dbReference type="Proteomes" id="UP001354073">
    <property type="component" value="Unassembled WGS sequence"/>
</dbReference>
<reference evidence="1" key="1">
    <citation type="submission" date="2024-11" db="EMBL/GenBank/DDBJ databases">
        <title>Identification of new Vibrio campbellii strains harboring the pVA1 plasmid isolated from Penaeus vannamei postlarvae affected by outbreaks of acute hepatopancreatic necrosis disease (AHPND) in Mexico.</title>
        <authorList>
            <person name="Gomez-Gil B."/>
            <person name="Enciso-Ibarra J."/>
        </authorList>
    </citation>
    <scope>NUCLEOTIDE SEQUENCE</scope>
    <source>
        <strain evidence="1">M270204</strain>
    </source>
</reference>
<accession>A0ACC7RGW9</accession>
<comment type="caution">
    <text evidence="1">The sequence shown here is derived from an EMBL/GenBank/DDBJ whole genome shotgun (WGS) entry which is preliminary data.</text>
</comment>
<evidence type="ECO:0000313" key="2">
    <source>
        <dbReference type="Proteomes" id="UP001354073"/>
    </source>
</evidence>
<organism evidence="1 2">
    <name type="scientific">Vibrio campbellii</name>
    <dbReference type="NCBI Taxonomy" id="680"/>
    <lineage>
        <taxon>Bacteria</taxon>
        <taxon>Pseudomonadati</taxon>
        <taxon>Pseudomonadota</taxon>
        <taxon>Gammaproteobacteria</taxon>
        <taxon>Vibrionales</taxon>
        <taxon>Vibrionaceae</taxon>
        <taxon>Vibrio</taxon>
    </lineage>
</organism>
<evidence type="ECO:0000313" key="1">
    <source>
        <dbReference type="EMBL" id="MGI1900771.1"/>
    </source>
</evidence>
<name>A0ACC7RGW9_9VIBR</name>
<protein>
    <submittedName>
        <fullName evidence="1">Tandem-95 repeat protein</fullName>
    </submittedName>
</protein>
<proteinExistence type="predicted"/>
<gene>
    <name evidence="1" type="ORF">REH74_024915</name>
</gene>